<gene>
    <name evidence="1" type="ORF">SAMN05421747_105152</name>
</gene>
<sequence>MDFTLGGELRGIFKKIFKVFHCLAGYAADSSLRTAARACWA</sequence>
<protein>
    <submittedName>
        <fullName evidence="1">Uncharacterized protein</fullName>
    </submittedName>
</protein>
<dbReference type="Proteomes" id="UP000199577">
    <property type="component" value="Unassembled WGS sequence"/>
</dbReference>
<dbReference type="AlphaFoldDB" id="A0A1I1GXU9"/>
<accession>A0A1I1GXU9</accession>
<keyword evidence="2" id="KW-1185">Reference proteome</keyword>
<reference evidence="1 2" key="1">
    <citation type="submission" date="2016-10" db="EMBL/GenBank/DDBJ databases">
        <authorList>
            <person name="de Groot N.N."/>
        </authorList>
    </citation>
    <scope>NUCLEOTIDE SEQUENCE [LARGE SCALE GENOMIC DNA]</scope>
    <source>
        <strain evidence="1 2">DSM 22900</strain>
    </source>
</reference>
<evidence type="ECO:0000313" key="1">
    <source>
        <dbReference type="EMBL" id="SFC16627.1"/>
    </source>
</evidence>
<proteinExistence type="predicted"/>
<name>A0A1I1GXU9_9SPHI</name>
<dbReference type="EMBL" id="FOLL01000005">
    <property type="protein sequence ID" value="SFC16627.1"/>
    <property type="molecule type" value="Genomic_DNA"/>
</dbReference>
<organism evidence="1 2">
    <name type="scientific">Parapedobacter composti</name>
    <dbReference type="NCBI Taxonomy" id="623281"/>
    <lineage>
        <taxon>Bacteria</taxon>
        <taxon>Pseudomonadati</taxon>
        <taxon>Bacteroidota</taxon>
        <taxon>Sphingobacteriia</taxon>
        <taxon>Sphingobacteriales</taxon>
        <taxon>Sphingobacteriaceae</taxon>
        <taxon>Parapedobacter</taxon>
    </lineage>
</organism>
<dbReference type="STRING" id="623281.SAMN05421747_105152"/>
<evidence type="ECO:0000313" key="2">
    <source>
        <dbReference type="Proteomes" id="UP000199577"/>
    </source>
</evidence>